<protein>
    <submittedName>
        <fullName evidence="1">Endonuclease III</fullName>
    </submittedName>
</protein>
<dbReference type="PANTHER" id="PTHR37460:SF1">
    <property type="entry name" value="ENDONUCLEASE III"/>
    <property type="match status" value="1"/>
</dbReference>
<keyword evidence="1" id="KW-0378">Hydrolase</keyword>
<gene>
    <name evidence="1" type="ORF">C882_4324</name>
</gene>
<name>K9GWH8_9PROT</name>
<dbReference type="PATRIC" id="fig|1238182.3.peg.1986"/>
<keyword evidence="1" id="KW-0540">Nuclease</keyword>
<proteinExistence type="predicted"/>
<dbReference type="RefSeq" id="WP_009540432.1">
    <property type="nucleotide sequence ID" value="NZ_ANHY01000008.1"/>
</dbReference>
<reference evidence="1 2" key="1">
    <citation type="journal article" date="2013" name="Genome Announc.">
        <title>Draft Genome Sequence of an Alphaproteobacterium, Caenispirillum salinarum AK4(T), Isolated from a Solar Saltern.</title>
        <authorList>
            <person name="Khatri I."/>
            <person name="Singh A."/>
            <person name="Korpole S."/>
            <person name="Pinnaka A.K."/>
            <person name="Subramanian S."/>
        </authorList>
    </citation>
    <scope>NUCLEOTIDE SEQUENCE [LARGE SCALE GENOMIC DNA]</scope>
    <source>
        <strain evidence="1 2">AK4</strain>
    </source>
</reference>
<keyword evidence="1" id="KW-0255">Endonuclease</keyword>
<dbReference type="Pfam" id="PF01986">
    <property type="entry name" value="DUF123"/>
    <property type="match status" value="1"/>
</dbReference>
<dbReference type="GO" id="GO:0004519">
    <property type="term" value="F:endonuclease activity"/>
    <property type="evidence" value="ECO:0007669"/>
    <property type="project" value="UniProtKB-KW"/>
</dbReference>
<evidence type="ECO:0000313" key="2">
    <source>
        <dbReference type="Proteomes" id="UP000009881"/>
    </source>
</evidence>
<dbReference type="eggNOG" id="COG1833">
    <property type="taxonomic scope" value="Bacteria"/>
</dbReference>
<sequence>MAGWIRDPHQLPDAPGAYVLRMVFGFPVPLPPRFAEAHGAALEPGTYLYCGSARGGGGLRARCGRHLAVDKPRRWHVDWLTTAAGDTAVWPVAGGDECALRGALTVAGAAAPVPGFGSSDCRRCPAHLLRWPDAAADVTSVLAGLTSDGG</sequence>
<keyword evidence="2" id="KW-1185">Reference proteome</keyword>
<dbReference type="InterPro" id="IPR002837">
    <property type="entry name" value="DUF123"/>
</dbReference>
<dbReference type="PANTHER" id="PTHR37460">
    <property type="entry name" value="ENDONUCLEASE III"/>
    <property type="match status" value="1"/>
</dbReference>
<dbReference type="CDD" id="cd10441">
    <property type="entry name" value="GIY-YIG_COG1833"/>
    <property type="match status" value="1"/>
</dbReference>
<evidence type="ECO:0000313" key="1">
    <source>
        <dbReference type="EMBL" id="EKV30365.1"/>
    </source>
</evidence>
<accession>K9GWH8</accession>
<dbReference type="EMBL" id="ANHY01000008">
    <property type="protein sequence ID" value="EKV30365.1"/>
    <property type="molecule type" value="Genomic_DNA"/>
</dbReference>
<dbReference type="AlphaFoldDB" id="K9GWH8"/>
<comment type="caution">
    <text evidence="1">The sequence shown here is derived from an EMBL/GenBank/DDBJ whole genome shotgun (WGS) entry which is preliminary data.</text>
</comment>
<organism evidence="1 2">
    <name type="scientific">Caenispirillum salinarum AK4</name>
    <dbReference type="NCBI Taxonomy" id="1238182"/>
    <lineage>
        <taxon>Bacteria</taxon>
        <taxon>Pseudomonadati</taxon>
        <taxon>Pseudomonadota</taxon>
        <taxon>Alphaproteobacteria</taxon>
        <taxon>Rhodospirillales</taxon>
        <taxon>Novispirillaceae</taxon>
        <taxon>Caenispirillum</taxon>
    </lineage>
</organism>
<dbReference type="Proteomes" id="UP000009881">
    <property type="component" value="Unassembled WGS sequence"/>
</dbReference>